<accession>A0A396HGX2</accession>
<keyword evidence="1" id="KW-0812">Transmembrane</keyword>
<evidence type="ECO:0008006" key="4">
    <source>
        <dbReference type="Google" id="ProtNLM"/>
    </source>
</evidence>
<dbReference type="EMBL" id="PSQE01000006">
    <property type="protein sequence ID" value="RHN52590.1"/>
    <property type="molecule type" value="Genomic_DNA"/>
</dbReference>
<name>A0A396HGX2_MEDTR</name>
<gene>
    <name evidence="2" type="ORF">MtrunA17_Chr6g0482201</name>
</gene>
<protein>
    <recommendedName>
        <fullName evidence="4">Transmembrane protein</fullName>
    </recommendedName>
</protein>
<keyword evidence="1" id="KW-0472">Membrane</keyword>
<reference evidence="3" key="1">
    <citation type="journal article" date="2018" name="Nat. Plants">
        <title>Whole-genome landscape of Medicago truncatula symbiotic genes.</title>
        <authorList>
            <person name="Pecrix Y."/>
            <person name="Staton S.E."/>
            <person name="Sallet E."/>
            <person name="Lelandais-Briere C."/>
            <person name="Moreau S."/>
            <person name="Carrere S."/>
            <person name="Blein T."/>
            <person name="Jardinaud M.F."/>
            <person name="Latrasse D."/>
            <person name="Zouine M."/>
            <person name="Zahm M."/>
            <person name="Kreplak J."/>
            <person name="Mayjonade B."/>
            <person name="Satge C."/>
            <person name="Perez M."/>
            <person name="Cauet S."/>
            <person name="Marande W."/>
            <person name="Chantry-Darmon C."/>
            <person name="Lopez-Roques C."/>
            <person name="Bouchez O."/>
            <person name="Berard A."/>
            <person name="Debelle F."/>
            <person name="Munos S."/>
            <person name="Bendahmane A."/>
            <person name="Berges H."/>
            <person name="Niebel A."/>
            <person name="Buitink J."/>
            <person name="Frugier F."/>
            <person name="Benhamed M."/>
            <person name="Crespi M."/>
            <person name="Gouzy J."/>
            <person name="Gamas P."/>
        </authorList>
    </citation>
    <scope>NUCLEOTIDE SEQUENCE [LARGE SCALE GENOMIC DNA]</scope>
    <source>
        <strain evidence="3">cv. Jemalong A17</strain>
    </source>
</reference>
<dbReference type="Gramene" id="rna37284">
    <property type="protein sequence ID" value="RHN52590.1"/>
    <property type="gene ID" value="gene37284"/>
</dbReference>
<evidence type="ECO:0000313" key="2">
    <source>
        <dbReference type="EMBL" id="RHN52590.1"/>
    </source>
</evidence>
<proteinExistence type="predicted"/>
<dbReference type="Proteomes" id="UP000265566">
    <property type="component" value="Chromosome 6"/>
</dbReference>
<comment type="caution">
    <text evidence="2">The sequence shown here is derived from an EMBL/GenBank/DDBJ whole genome shotgun (WGS) entry which is preliminary data.</text>
</comment>
<evidence type="ECO:0000256" key="1">
    <source>
        <dbReference type="SAM" id="Phobius"/>
    </source>
</evidence>
<evidence type="ECO:0000313" key="3">
    <source>
        <dbReference type="Proteomes" id="UP000265566"/>
    </source>
</evidence>
<feature type="transmembrane region" description="Helical" evidence="1">
    <location>
        <begin position="77"/>
        <end position="94"/>
    </location>
</feature>
<organism evidence="2 3">
    <name type="scientific">Medicago truncatula</name>
    <name type="common">Barrel medic</name>
    <name type="synonym">Medicago tribuloides</name>
    <dbReference type="NCBI Taxonomy" id="3880"/>
    <lineage>
        <taxon>Eukaryota</taxon>
        <taxon>Viridiplantae</taxon>
        <taxon>Streptophyta</taxon>
        <taxon>Embryophyta</taxon>
        <taxon>Tracheophyta</taxon>
        <taxon>Spermatophyta</taxon>
        <taxon>Magnoliopsida</taxon>
        <taxon>eudicotyledons</taxon>
        <taxon>Gunneridae</taxon>
        <taxon>Pentapetalae</taxon>
        <taxon>rosids</taxon>
        <taxon>fabids</taxon>
        <taxon>Fabales</taxon>
        <taxon>Fabaceae</taxon>
        <taxon>Papilionoideae</taxon>
        <taxon>50 kb inversion clade</taxon>
        <taxon>NPAAA clade</taxon>
        <taxon>Hologalegina</taxon>
        <taxon>IRL clade</taxon>
        <taxon>Trifolieae</taxon>
        <taxon>Medicago</taxon>
    </lineage>
</organism>
<sequence length="157" mass="17871">MFDGAPPLHTAISDVVPEVSQTSANVHEVASVVMSISFHRMFKVLQAKTTWRVLGLLSYALGPSFNRLFGRWNPFKVFLYVVLSLAILTTILFAKQSSISTFHTICSTQNLHTLCSFDDHLSVFILLRQSFEWKTRHTECSFKRCIFYGVLKLAQTH</sequence>
<keyword evidence="1" id="KW-1133">Transmembrane helix</keyword>
<dbReference type="AlphaFoldDB" id="A0A396HGX2"/>